<protein>
    <submittedName>
        <fullName evidence="1">Deoxyribodipyrimidine photolyase protein</fullName>
    </submittedName>
</protein>
<gene>
    <name evidence="1" type="ordered locus">Hsero_3726</name>
</gene>
<evidence type="ECO:0000313" key="1">
    <source>
        <dbReference type="EMBL" id="ADJ65204.1"/>
    </source>
</evidence>
<reference evidence="1 2" key="1">
    <citation type="submission" date="2010-04" db="EMBL/GenBank/DDBJ databases">
        <title>The genome of Herbaspirillum seropedicae SmR1, an endophytic, nitrogen-fixing, plant-growth promoting beta-Proteobacteria.</title>
        <authorList>
            <person name="Pedrosa F.O."/>
            <person name="Monteiro R.A."/>
            <person name="Wassem R."/>
            <person name="Cruz L.M."/>
            <person name="Ayub R.A."/>
            <person name="Colauto N.B."/>
            <person name="Fernandez M.A."/>
            <person name="Fungaro M.H.P."/>
            <person name="Grisard E.C."/>
            <person name="Hungria M."/>
            <person name="Madeira H.M.F."/>
            <person name="Nodari R.O."/>
            <person name="Osaku C.A."/>
            <person name="Petzl-Erler M.L."/>
            <person name="Terenzi H."/>
            <person name="Vieira L.G.E."/>
            <person name="Almeida M.I.M."/>
            <person name="Alves L.R."/>
            <person name="Arantes O.M.N."/>
            <person name="Balsanelli E."/>
            <person name="Barcellos F.G."/>
            <person name="Baura V.A."/>
            <person name="Binde D.R."/>
            <person name="Campo R.J."/>
            <person name="Chubatsu L.S."/>
            <person name="Chueire L.M.O."/>
            <person name="Ciferri R.R."/>
            <person name="Correa L.C."/>
            <person name="da Conceicao Silva J.L."/>
            <person name="Dabul A.N.G."/>
            <person name="Dambros B.P."/>
            <person name="Faoro H."/>
            <person name="Favetti A."/>
            <person name="Friedermann G."/>
            <person name="Furlaneto M.C."/>
            <person name="Gasques L.S."/>
            <person name="Gimenes C.C.T."/>
            <person name="Gioppo N.M.R."/>
            <person name="Glienke-Blanco C."/>
            <person name="Godoy L.P."/>
            <person name="Guerra M.P."/>
            <person name="Karp S."/>
            <person name="Kava-Cordeiro V."/>
            <person name="Margarido V.P."/>
            <person name="Mathioni S.M."/>
            <person name="Menck-Soares M.A."/>
            <person name="Murace N.K."/>
            <person name="Nicolas M.F."/>
            <person name="Oliveira C.E.C."/>
            <person name="Pagnan N.A.B."/>
            <person name="Pamphile J.A."/>
            <person name="Patussi E.V."/>
            <person name="Pereira L.F.P."/>
            <person name="Pereira-Ferrari L."/>
            <person name="Pinto F.G.S."/>
            <person name="Precoma C."/>
            <person name="Prioli A.J."/>
            <person name="Prioli S.M.A.P."/>
            <person name="Raittz R.T."/>
            <person name="Ramos H.J.O."/>
            <person name="Ribeiro E.M.S.F."/>
            <person name="Rigo L.U."/>
            <person name="Rocha C.L.M.S.C."/>
            <person name="Rocha S.N."/>
            <person name="Santos K."/>
            <person name="Satori D."/>
            <person name="Silva A.G."/>
            <person name="Simao R.C.G."/>
            <person name="Soares M.A.M."/>
            <person name="Souza E.M."/>
            <person name="Steffens M.B.R."/>
            <person name="Steindel M."/>
            <person name="Tadra-Sfeir M.Z."/>
            <person name="Takahashi E.K."/>
            <person name="Torres R.A."/>
            <person name="Valle J.S."/>
            <person name="Vernal J.I."/>
            <person name="Vilas-Boas L.A."/>
            <person name="Watanabe M.A.E."/>
            <person name="Weiss V.A."/>
            <person name="Yates M.A."/>
            <person name="Souza E.M."/>
        </authorList>
    </citation>
    <scope>NUCLEOTIDE SEQUENCE [LARGE SCALE GENOMIC DNA]</scope>
    <source>
        <strain evidence="1 2">SmR1</strain>
    </source>
</reference>
<dbReference type="PANTHER" id="PTHR38657:SF1">
    <property type="entry name" value="SLR1343 PROTEIN"/>
    <property type="match status" value="1"/>
</dbReference>
<dbReference type="GO" id="GO:0016829">
    <property type="term" value="F:lyase activity"/>
    <property type="evidence" value="ECO:0007669"/>
    <property type="project" value="UniProtKB-KW"/>
</dbReference>
<dbReference type="InterPro" id="IPR052551">
    <property type="entry name" value="UV-DNA_repair_photolyase"/>
</dbReference>
<sequence length="519" mass="60379">MSKDPSAPPRAATLRLILGDQLNPRHSWFDQCDDQVVYLLMEVRSETDYVLHHAQKVLALFAAMRDFAARLKAGGHRVRYIRLDDPSNRQSLVDNLSALARHYQASQVQWQAPDEWRVDEALRQWAQAQPLQTSMADSEHFLTDRHELPRLFSGRKQWLMEHFYRQMRRRFELLLEADGSPTGGQWNFDHDNRKRWPGTPAEPADWRQPHDHSALWEMLQACAVPTFGDPQASQLRWPLNREEALAHLEHFITHALPCFGDFEDAMSSRAQRLFHSLLSFALNVKMLHPLEVVRRAEEAYREGQAPLAAVEGFVRQIIGWREYVRGIYWSQMPGYEDRNVLDHGLPLPAWFWTGQTRMRCLQQAIGQSLQSAHAHHIQRLMVIGNFALLAGLDPKALHQWYLGVYIDAFEWVELPNTLGMSQWADGGIIATKPYVSSAAYIGRMSDYCQGCAYDPRQRHSEDACPYNALYWDFFLRHQERFGKNARMGMAYQQLRKMDTQELARLRERAAHLRERLDQL</sequence>
<dbReference type="HOGENOM" id="CLU_031632_1_0_4"/>
<dbReference type="KEGG" id="hse:Hsero_3726"/>
<dbReference type="InterPro" id="IPR014729">
    <property type="entry name" value="Rossmann-like_a/b/a_fold"/>
</dbReference>
<organism evidence="1 2">
    <name type="scientific">Herbaspirillum seropedicae (strain SmR1)</name>
    <dbReference type="NCBI Taxonomy" id="757424"/>
    <lineage>
        <taxon>Bacteria</taxon>
        <taxon>Pseudomonadati</taxon>
        <taxon>Pseudomonadota</taxon>
        <taxon>Betaproteobacteria</taxon>
        <taxon>Burkholderiales</taxon>
        <taxon>Oxalobacteraceae</taxon>
        <taxon>Herbaspirillum</taxon>
    </lineage>
</organism>
<keyword evidence="2" id="KW-1185">Reference proteome</keyword>
<proteinExistence type="predicted"/>
<dbReference type="STRING" id="757424.Hsero_3726"/>
<accession>D8IR78</accession>
<dbReference type="Gene3D" id="1.10.579.10">
    <property type="entry name" value="DNA Cyclobutane Dipyrimidine Photolyase, subunit A, domain 3"/>
    <property type="match status" value="1"/>
</dbReference>
<dbReference type="Gene3D" id="1.25.40.80">
    <property type="match status" value="1"/>
</dbReference>
<dbReference type="Proteomes" id="UP000000329">
    <property type="component" value="Chromosome"/>
</dbReference>
<dbReference type="eggNOG" id="COG3046">
    <property type="taxonomic scope" value="Bacteria"/>
</dbReference>
<dbReference type="InterPro" id="IPR036134">
    <property type="entry name" value="Crypto/Photolyase_FAD-like_sf"/>
</dbReference>
<dbReference type="EMBL" id="CP002039">
    <property type="protein sequence ID" value="ADJ65204.1"/>
    <property type="molecule type" value="Genomic_DNA"/>
</dbReference>
<dbReference type="AlphaFoldDB" id="D8IR78"/>
<dbReference type="InterPro" id="IPR007357">
    <property type="entry name" value="PhrB-like"/>
</dbReference>
<dbReference type="RefSeq" id="WP_013235666.1">
    <property type="nucleotide sequence ID" value="NC_014323.1"/>
</dbReference>
<dbReference type="OrthoDB" id="5288100at2"/>
<dbReference type="SUPFAM" id="SSF48173">
    <property type="entry name" value="Cryptochrome/photolyase FAD-binding domain"/>
    <property type="match status" value="1"/>
</dbReference>
<dbReference type="Gene3D" id="1.10.10.1710">
    <property type="entry name" value="Deoxyribodipyrimidine photolyase-related"/>
    <property type="match status" value="1"/>
</dbReference>
<evidence type="ECO:0000313" key="2">
    <source>
        <dbReference type="Proteomes" id="UP000000329"/>
    </source>
</evidence>
<dbReference type="GeneID" id="29390728"/>
<name>D8IR78_HERSS</name>
<keyword evidence="1" id="KW-0456">Lyase</keyword>
<dbReference type="Gene3D" id="3.40.50.620">
    <property type="entry name" value="HUPs"/>
    <property type="match status" value="1"/>
</dbReference>
<dbReference type="Pfam" id="PF04244">
    <property type="entry name" value="DPRP"/>
    <property type="match status" value="1"/>
</dbReference>
<dbReference type="PANTHER" id="PTHR38657">
    <property type="entry name" value="SLR1343 PROTEIN"/>
    <property type="match status" value="1"/>
</dbReference>